<keyword evidence="4" id="KW-1185">Reference proteome</keyword>
<dbReference type="InterPro" id="IPR051807">
    <property type="entry name" value="Sec-metab_biosynth-assoc"/>
</dbReference>
<dbReference type="PANTHER" id="PTHR33606:SF3">
    <property type="entry name" value="PROTEIN YCII"/>
    <property type="match status" value="1"/>
</dbReference>
<dbReference type="AlphaFoldDB" id="A0A553WAF9"/>
<dbReference type="Gene3D" id="3.30.70.1060">
    <property type="entry name" value="Dimeric alpha+beta barrel"/>
    <property type="match status" value="1"/>
</dbReference>
<organism evidence="3 4">
    <name type="scientific">Sphingorhabdus contaminans</name>
    <dbReference type="NCBI Taxonomy" id="1343899"/>
    <lineage>
        <taxon>Bacteria</taxon>
        <taxon>Pseudomonadati</taxon>
        <taxon>Pseudomonadota</taxon>
        <taxon>Alphaproteobacteria</taxon>
        <taxon>Sphingomonadales</taxon>
        <taxon>Sphingomonadaceae</taxon>
        <taxon>Sphingorhabdus</taxon>
    </lineage>
</organism>
<comment type="caution">
    <text evidence="3">The sequence shown here is derived from an EMBL/GenBank/DDBJ whole genome shotgun (WGS) entry which is preliminary data.</text>
</comment>
<protein>
    <submittedName>
        <fullName evidence="3">YciI family protein</fullName>
    </submittedName>
</protein>
<proteinExistence type="inferred from homology"/>
<evidence type="ECO:0000259" key="2">
    <source>
        <dbReference type="Pfam" id="PF03795"/>
    </source>
</evidence>
<dbReference type="RefSeq" id="WP_143776879.1">
    <property type="nucleotide sequence ID" value="NZ_VKKU01000002.1"/>
</dbReference>
<dbReference type="Proteomes" id="UP000320160">
    <property type="component" value="Unassembled WGS sequence"/>
</dbReference>
<feature type="domain" description="YCII-related" evidence="2">
    <location>
        <begin position="5"/>
        <end position="88"/>
    </location>
</feature>
<dbReference type="PANTHER" id="PTHR33606">
    <property type="entry name" value="PROTEIN YCII"/>
    <property type="match status" value="1"/>
</dbReference>
<dbReference type="EMBL" id="VKKU01000002">
    <property type="protein sequence ID" value="TSB01661.1"/>
    <property type="molecule type" value="Genomic_DNA"/>
</dbReference>
<reference evidence="3 4" key="1">
    <citation type="submission" date="2019-07" db="EMBL/GenBank/DDBJ databases">
        <authorList>
            <person name="Park M."/>
        </authorList>
    </citation>
    <scope>NUCLEOTIDE SEQUENCE [LARGE SCALE GENOMIC DNA]</scope>
    <source>
        <strain evidence="3 4">KCTC32445</strain>
    </source>
</reference>
<dbReference type="InterPro" id="IPR011008">
    <property type="entry name" value="Dimeric_a/b-barrel"/>
</dbReference>
<name>A0A553WAF9_9SPHN</name>
<accession>A0A553WAF9</accession>
<dbReference type="OrthoDB" id="2293521at2"/>
<gene>
    <name evidence="3" type="ORF">FOM92_10800</name>
</gene>
<sequence>MNQTFAILAWDSAQGAAKRAEHRAAHFAHIETVMEKIALAGPLKDDEGNFVGSMVVAHVPDRDAAEALLRSDPYFAGGVWDKWEIFPFLAAAGQWVGGKTW</sequence>
<evidence type="ECO:0000313" key="3">
    <source>
        <dbReference type="EMBL" id="TSB01661.1"/>
    </source>
</evidence>
<evidence type="ECO:0000313" key="4">
    <source>
        <dbReference type="Proteomes" id="UP000320160"/>
    </source>
</evidence>
<comment type="similarity">
    <text evidence="1">Belongs to the YciI family.</text>
</comment>
<dbReference type="SUPFAM" id="SSF54909">
    <property type="entry name" value="Dimeric alpha+beta barrel"/>
    <property type="match status" value="1"/>
</dbReference>
<dbReference type="Pfam" id="PF03795">
    <property type="entry name" value="YCII"/>
    <property type="match status" value="1"/>
</dbReference>
<dbReference type="InterPro" id="IPR005545">
    <property type="entry name" value="YCII"/>
</dbReference>
<evidence type="ECO:0000256" key="1">
    <source>
        <dbReference type="ARBA" id="ARBA00007689"/>
    </source>
</evidence>